<dbReference type="EMBL" id="CCKQ01005763">
    <property type="protein sequence ID" value="CDW77020.1"/>
    <property type="molecule type" value="Genomic_DNA"/>
</dbReference>
<name>A0A078A637_STYLE</name>
<evidence type="ECO:0000259" key="2">
    <source>
        <dbReference type="Pfam" id="PF21050"/>
    </source>
</evidence>
<dbReference type="GO" id="GO:0005814">
    <property type="term" value="C:centriole"/>
    <property type="evidence" value="ECO:0007669"/>
    <property type="project" value="TreeGrafter"/>
</dbReference>
<keyword evidence="4" id="KW-1185">Reference proteome</keyword>
<feature type="compositionally biased region" description="Basic and acidic residues" evidence="1">
    <location>
        <begin position="502"/>
        <end position="513"/>
    </location>
</feature>
<feature type="compositionally biased region" description="Low complexity" evidence="1">
    <location>
        <begin position="619"/>
        <end position="632"/>
    </location>
</feature>
<protein>
    <recommendedName>
        <fullName evidence="2">LisH domain-containing protein</fullName>
    </recommendedName>
</protein>
<feature type="region of interest" description="Disordered" evidence="1">
    <location>
        <begin position="591"/>
        <end position="638"/>
    </location>
</feature>
<feature type="region of interest" description="Disordered" evidence="1">
    <location>
        <begin position="752"/>
        <end position="773"/>
    </location>
</feature>
<organism evidence="3 4">
    <name type="scientific">Stylonychia lemnae</name>
    <name type="common">Ciliate</name>
    <dbReference type="NCBI Taxonomy" id="5949"/>
    <lineage>
        <taxon>Eukaryota</taxon>
        <taxon>Sar</taxon>
        <taxon>Alveolata</taxon>
        <taxon>Ciliophora</taxon>
        <taxon>Intramacronucleata</taxon>
        <taxon>Spirotrichea</taxon>
        <taxon>Stichotrichia</taxon>
        <taxon>Sporadotrichida</taxon>
        <taxon>Oxytrichidae</taxon>
        <taxon>Stylonychinae</taxon>
        <taxon>Stylonychia</taxon>
    </lineage>
</organism>
<dbReference type="GO" id="GO:0036064">
    <property type="term" value="C:ciliary basal body"/>
    <property type="evidence" value="ECO:0007669"/>
    <property type="project" value="InterPro"/>
</dbReference>
<feature type="domain" description="LisH" evidence="2">
    <location>
        <begin position="385"/>
        <end position="423"/>
    </location>
</feature>
<feature type="compositionally biased region" description="Acidic residues" evidence="1">
    <location>
        <begin position="514"/>
        <end position="527"/>
    </location>
</feature>
<dbReference type="InterPro" id="IPR048959">
    <property type="entry name" value="ARMC9_ARM_dom"/>
</dbReference>
<proteinExistence type="predicted"/>
<evidence type="ECO:0000313" key="4">
    <source>
        <dbReference type="Proteomes" id="UP000039865"/>
    </source>
</evidence>
<gene>
    <name evidence="3" type="primary">Contig16070.g17125</name>
    <name evidence="3" type="ORF">STYLEM_5987</name>
</gene>
<sequence>MPYHILTQPTLITNLQELQNINTNLLDNKNSKSPASAINNDDQKMLKVIQDLQAKLQQEYEKQMMIEHLLKQDNQNSILVGDILSILQSKPSENKTMVEDAVSQEISIQKRMKNNTNQLRTQNETSSLIMKVLPNSVSNRNIQSDNNNDNNYMSQYEQVHSNSQINIPDNDNNLLQSHQRKFNNYTGIENDKSQRDASKNKSVNTDFSSNLTRILPSYIASQIRKDLIQSKDEDHICQLLKQIRELLKKACQESRKSRKEAFKYIFISYDLLSLSQPLILSETVISGRSEKNKHHQQQQEVIGTDFVQKLHSLKSEKVIFQFFYLVNVMACEPLGIQYLSNKKDFLQEAVWSILESEPEFSQKFDKIAIAIFQKFSLKKKYCLQMLKFGISEWLLKLLDELKSTQQYEIQYGLALLMNLTLHRQKAKDNGLQKLMEKKLQESQNDQLLTQIRHILSKIDEFENEQDYQISKHMKDQDQIIEEENEDDDDSPYSLGSVPKSLKKQDQTQTKSKEEDEEIDWDDDDEQMDFNDNEVSAEIEDEEDDNMSISYFSDDVDFNQYKVGNADPITYFENRMLKNQIFQPFNNTEQKAEFQSQPTDRAKNNQSGLYTKRNDKPIFSYNQSQSNNNPSSSGTVIIGNAQPNDRQSIIKFIQTIILNYLHKFTKIMQNIFYLSIQLILQKEYDIVKTTKKPKSKVGSNFTSPDLNKPLNNIPKVPYNQNNFNQNIINQAKLDLNKLGEDILRNEFSLKKDTKRENFEQQQDSIKPDKFYKNK</sequence>
<dbReference type="AlphaFoldDB" id="A0A078A637"/>
<dbReference type="Pfam" id="PF21050">
    <property type="entry name" value="ARMC9_ARM"/>
    <property type="match status" value="1"/>
</dbReference>
<dbReference type="InterPro" id="IPR040369">
    <property type="entry name" value="ARMC9"/>
</dbReference>
<dbReference type="GO" id="GO:0060271">
    <property type="term" value="P:cilium assembly"/>
    <property type="evidence" value="ECO:0007669"/>
    <property type="project" value="InterPro"/>
</dbReference>
<dbReference type="InParanoid" id="A0A078A637"/>
<dbReference type="Proteomes" id="UP000039865">
    <property type="component" value="Unassembled WGS sequence"/>
</dbReference>
<reference evidence="3 4" key="1">
    <citation type="submission" date="2014-06" db="EMBL/GenBank/DDBJ databases">
        <authorList>
            <person name="Swart Estienne"/>
        </authorList>
    </citation>
    <scope>NUCLEOTIDE SEQUENCE [LARGE SCALE GENOMIC DNA]</scope>
    <source>
        <strain evidence="3 4">130c</strain>
    </source>
</reference>
<feature type="compositionally biased region" description="Basic and acidic residues" evidence="1">
    <location>
        <begin position="764"/>
        <end position="773"/>
    </location>
</feature>
<evidence type="ECO:0000256" key="1">
    <source>
        <dbReference type="SAM" id="MobiDB-lite"/>
    </source>
</evidence>
<evidence type="ECO:0000313" key="3">
    <source>
        <dbReference type="EMBL" id="CDW77020.1"/>
    </source>
</evidence>
<feature type="region of interest" description="Disordered" evidence="1">
    <location>
        <begin position="482"/>
        <end position="527"/>
    </location>
</feature>
<dbReference type="PANTHER" id="PTHR14881">
    <property type="entry name" value="LISH DOMAIN-CONTAINING PROTEIN ARMC9"/>
    <property type="match status" value="1"/>
</dbReference>
<feature type="compositionally biased region" description="Polar residues" evidence="1">
    <location>
        <begin position="591"/>
        <end position="608"/>
    </location>
</feature>
<dbReference type="GO" id="GO:0097542">
    <property type="term" value="C:ciliary tip"/>
    <property type="evidence" value="ECO:0007669"/>
    <property type="project" value="TreeGrafter"/>
</dbReference>
<dbReference type="PANTHER" id="PTHR14881:SF4">
    <property type="entry name" value="LISH DOMAIN-CONTAINING PROTEIN ARMC9"/>
    <property type="match status" value="1"/>
</dbReference>
<accession>A0A078A637</accession>
<feature type="region of interest" description="Disordered" evidence="1">
    <location>
        <begin position="692"/>
        <end position="711"/>
    </location>
</feature>